<protein>
    <submittedName>
        <fullName evidence="2">Uncharacterized protein</fullName>
    </submittedName>
</protein>
<feature type="compositionally biased region" description="Basic and acidic residues" evidence="1">
    <location>
        <begin position="169"/>
        <end position="183"/>
    </location>
</feature>
<feature type="compositionally biased region" description="Basic and acidic residues" evidence="1">
    <location>
        <begin position="116"/>
        <end position="162"/>
    </location>
</feature>
<proteinExistence type="predicted"/>
<dbReference type="AlphaFoldDB" id="A0A8E2E7U6"/>
<feature type="region of interest" description="Disordered" evidence="1">
    <location>
        <begin position="80"/>
        <end position="183"/>
    </location>
</feature>
<dbReference type="OrthoDB" id="4590707at2759"/>
<feature type="compositionally biased region" description="Basic and acidic residues" evidence="1">
    <location>
        <begin position="81"/>
        <end position="97"/>
    </location>
</feature>
<dbReference type="Proteomes" id="UP000250266">
    <property type="component" value="Unassembled WGS sequence"/>
</dbReference>
<evidence type="ECO:0000313" key="2">
    <source>
        <dbReference type="EMBL" id="OCK78804.1"/>
    </source>
</evidence>
<name>A0A8E2E7U6_9PEZI</name>
<keyword evidence="3" id="KW-1185">Reference proteome</keyword>
<evidence type="ECO:0000256" key="1">
    <source>
        <dbReference type="SAM" id="MobiDB-lite"/>
    </source>
</evidence>
<dbReference type="EMBL" id="KV745039">
    <property type="protein sequence ID" value="OCK78804.1"/>
    <property type="molecule type" value="Genomic_DNA"/>
</dbReference>
<accession>A0A8E2E7U6</accession>
<gene>
    <name evidence="2" type="ORF">K432DRAFT_406143</name>
</gene>
<feature type="region of interest" description="Disordered" evidence="1">
    <location>
        <begin position="33"/>
        <end position="55"/>
    </location>
</feature>
<sequence>MVLPRPSAFRAPLAARFARPVRTIRNAEQQPWQQVLHKTARRSYASGGHETKKASSDLPWLISSIAVTIPCTWYLLQPAAKSHDHDDGHGGHGAEEHDEKEEEPEAKEEESSDEKEESKDEPKGEDKPKEEDKPVESSDESKKDDSEPSDEPAAHENTDTKHSTQVSESDDKSKKGEGSAETA</sequence>
<reference evidence="2 3" key="1">
    <citation type="journal article" date="2016" name="Nat. Commun.">
        <title>Ectomycorrhizal ecology is imprinted in the genome of the dominant symbiotic fungus Cenococcum geophilum.</title>
        <authorList>
            <consortium name="DOE Joint Genome Institute"/>
            <person name="Peter M."/>
            <person name="Kohler A."/>
            <person name="Ohm R.A."/>
            <person name="Kuo A."/>
            <person name="Krutzmann J."/>
            <person name="Morin E."/>
            <person name="Arend M."/>
            <person name="Barry K.W."/>
            <person name="Binder M."/>
            <person name="Choi C."/>
            <person name="Clum A."/>
            <person name="Copeland A."/>
            <person name="Grisel N."/>
            <person name="Haridas S."/>
            <person name="Kipfer T."/>
            <person name="LaButti K."/>
            <person name="Lindquist E."/>
            <person name="Lipzen A."/>
            <person name="Maire R."/>
            <person name="Meier B."/>
            <person name="Mihaltcheva S."/>
            <person name="Molinier V."/>
            <person name="Murat C."/>
            <person name="Poggeler S."/>
            <person name="Quandt C.A."/>
            <person name="Sperisen C."/>
            <person name="Tritt A."/>
            <person name="Tisserant E."/>
            <person name="Crous P.W."/>
            <person name="Henrissat B."/>
            <person name="Nehls U."/>
            <person name="Egli S."/>
            <person name="Spatafora J.W."/>
            <person name="Grigoriev I.V."/>
            <person name="Martin F.M."/>
        </authorList>
    </citation>
    <scope>NUCLEOTIDE SEQUENCE [LARGE SCALE GENOMIC DNA]</scope>
    <source>
        <strain evidence="2 3">CBS 459.81</strain>
    </source>
</reference>
<feature type="compositionally biased region" description="Acidic residues" evidence="1">
    <location>
        <begin position="98"/>
        <end position="115"/>
    </location>
</feature>
<organism evidence="2 3">
    <name type="scientific">Lepidopterella palustris CBS 459.81</name>
    <dbReference type="NCBI Taxonomy" id="1314670"/>
    <lineage>
        <taxon>Eukaryota</taxon>
        <taxon>Fungi</taxon>
        <taxon>Dikarya</taxon>
        <taxon>Ascomycota</taxon>
        <taxon>Pezizomycotina</taxon>
        <taxon>Dothideomycetes</taxon>
        <taxon>Pleosporomycetidae</taxon>
        <taxon>Mytilinidiales</taxon>
        <taxon>Argynnaceae</taxon>
        <taxon>Lepidopterella</taxon>
    </lineage>
</organism>
<evidence type="ECO:0000313" key="3">
    <source>
        <dbReference type="Proteomes" id="UP000250266"/>
    </source>
</evidence>